<keyword evidence="1" id="KW-0812">Transmembrane</keyword>
<gene>
    <name evidence="2" type="ORF">K6T50_11890</name>
</gene>
<feature type="transmembrane region" description="Helical" evidence="1">
    <location>
        <begin position="127"/>
        <end position="147"/>
    </location>
</feature>
<feature type="transmembrane region" description="Helical" evidence="1">
    <location>
        <begin position="26"/>
        <end position="48"/>
    </location>
</feature>
<dbReference type="AlphaFoldDB" id="A0A8T8WAX4"/>
<protein>
    <submittedName>
        <fullName evidence="2">DUF3267 domain-containing protein</fullName>
    </submittedName>
</protein>
<keyword evidence="3" id="KW-1185">Reference proteome</keyword>
<organism evidence="2 3">
    <name type="scientific">Halobaculum magnesiiphilum</name>
    <dbReference type="NCBI Taxonomy" id="1017351"/>
    <lineage>
        <taxon>Archaea</taxon>
        <taxon>Methanobacteriati</taxon>
        <taxon>Methanobacteriota</taxon>
        <taxon>Stenosarchaea group</taxon>
        <taxon>Halobacteria</taxon>
        <taxon>Halobacteriales</taxon>
        <taxon>Haloferacaceae</taxon>
        <taxon>Halobaculum</taxon>
    </lineage>
</organism>
<dbReference type="GeneID" id="67178854"/>
<dbReference type="Proteomes" id="UP000826254">
    <property type="component" value="Chromosome"/>
</dbReference>
<accession>A0A8T8WAX4</accession>
<keyword evidence="1" id="KW-1133">Transmembrane helix</keyword>
<evidence type="ECO:0000256" key="1">
    <source>
        <dbReference type="SAM" id="Phobius"/>
    </source>
</evidence>
<dbReference type="InterPro" id="IPR021683">
    <property type="entry name" value="DUF3267"/>
</dbReference>
<evidence type="ECO:0000313" key="3">
    <source>
        <dbReference type="Proteomes" id="UP000826254"/>
    </source>
</evidence>
<feature type="transmembrane region" description="Helical" evidence="1">
    <location>
        <begin position="209"/>
        <end position="236"/>
    </location>
</feature>
<reference evidence="2 3" key="1">
    <citation type="journal article" date="2021" name="Int. J. Syst. Evol. Microbiol.">
        <title>Halobaculum halophilum sp. nov. and Halobaculum salinum sp. nov., isolated from salt lake and saline soil.</title>
        <authorList>
            <person name="Cui H.L."/>
            <person name="Shi X.W."/>
            <person name="Yin X.M."/>
            <person name="Yang X.Y."/>
            <person name="Hou J."/>
            <person name="Zhu L."/>
        </authorList>
    </citation>
    <scope>NUCLEOTIDE SEQUENCE [LARGE SCALE GENOMIC DNA]</scope>
    <source>
        <strain evidence="2 3">NBRC 109044</strain>
    </source>
</reference>
<sequence>MVTASSGDPETVLADLQLSRSLTIQWTVVGTMGFGVAVAAFGALYQLFTGEAVTFQFASADVAWWVGPMNVLAVAALATVILVPHEWLHGLAIRYYGGEPRYGVGLAHFILPYAYATTDHRFTRDQFLVVLLVPLIGITAVGVPLLIVFEWSWLVIPLAANAGGAVGDLWMSMTLLGYPSHVDVEDHRTGIRILGRETDRPRELSMTAVVWDALVGAAVTSVGILVALSFGGLFLLDALGVGSFTVGTPGTITYVVGYVNTPEEISVSVGLGVPALGGLIGLAYSFVRSYRRLGRSAGAGDA</sequence>
<evidence type="ECO:0000313" key="2">
    <source>
        <dbReference type="EMBL" id="QZP36987.1"/>
    </source>
</evidence>
<feature type="transmembrane region" description="Helical" evidence="1">
    <location>
        <begin position="63"/>
        <end position="84"/>
    </location>
</feature>
<keyword evidence="1" id="KW-0472">Membrane</keyword>
<dbReference type="KEGG" id="hmp:K6T50_11890"/>
<name>A0A8T8WAX4_9EURY</name>
<feature type="transmembrane region" description="Helical" evidence="1">
    <location>
        <begin position="265"/>
        <end position="287"/>
    </location>
</feature>
<dbReference type="Pfam" id="PF11667">
    <property type="entry name" value="DUF3267"/>
    <property type="match status" value="1"/>
</dbReference>
<dbReference type="RefSeq" id="WP_222606803.1">
    <property type="nucleotide sequence ID" value="NZ_CP081958.1"/>
</dbReference>
<dbReference type="EMBL" id="CP081958">
    <property type="protein sequence ID" value="QZP36987.1"/>
    <property type="molecule type" value="Genomic_DNA"/>
</dbReference>
<proteinExistence type="predicted"/>